<dbReference type="PhylomeDB" id="A0A0G4GLR1"/>
<dbReference type="PROSITE" id="PS00018">
    <property type="entry name" value="EF_HAND_1"/>
    <property type="match status" value="2"/>
</dbReference>
<dbReference type="SMART" id="SM00054">
    <property type="entry name" value="EFh"/>
    <property type="match status" value="2"/>
</dbReference>
<keyword evidence="2" id="KW-0106">Calcium</keyword>
<dbReference type="InterPro" id="IPR018247">
    <property type="entry name" value="EF_Hand_1_Ca_BS"/>
</dbReference>
<sequence length="179" mass="19971">MVLTKADNEDFNDVFRHLDFNGDGRLCREDLQKLYKAMSLESNEFDTEMVEIFRAIDKDADGIVSSDDLKAVCNNLGVPTSQQEMDQIVNDILKSDDEKERAKAGETVPEGCLNFRQFLKLYVSFFGIVRRLSQTFPPVSVASRMPLASSGRRPTFSLPICAAPACHGSSQGDFTFPFA</sequence>
<dbReference type="GO" id="GO:0005509">
    <property type="term" value="F:calcium ion binding"/>
    <property type="evidence" value="ECO:0007669"/>
    <property type="project" value="InterPro"/>
</dbReference>
<dbReference type="AlphaFoldDB" id="A0A0G4GLR1"/>
<evidence type="ECO:0000259" key="3">
    <source>
        <dbReference type="PROSITE" id="PS50222"/>
    </source>
</evidence>
<dbReference type="InterPro" id="IPR002048">
    <property type="entry name" value="EF_hand_dom"/>
</dbReference>
<protein>
    <recommendedName>
        <fullName evidence="3">EF-hand domain-containing protein</fullName>
    </recommendedName>
</protein>
<evidence type="ECO:0000256" key="2">
    <source>
        <dbReference type="ARBA" id="ARBA00022837"/>
    </source>
</evidence>
<evidence type="ECO:0000256" key="1">
    <source>
        <dbReference type="ARBA" id="ARBA00022737"/>
    </source>
</evidence>
<feature type="domain" description="EF-hand" evidence="3">
    <location>
        <begin position="44"/>
        <end position="79"/>
    </location>
</feature>
<dbReference type="SUPFAM" id="SSF47473">
    <property type="entry name" value="EF-hand"/>
    <property type="match status" value="1"/>
</dbReference>
<reference evidence="4" key="1">
    <citation type="submission" date="2014-11" db="EMBL/GenBank/DDBJ databases">
        <authorList>
            <person name="Otto D Thomas"/>
            <person name="Naeem Raeece"/>
        </authorList>
    </citation>
    <scope>NUCLEOTIDE SEQUENCE</scope>
</reference>
<dbReference type="PROSITE" id="PS50222">
    <property type="entry name" value="EF_HAND_2"/>
    <property type="match status" value="2"/>
</dbReference>
<dbReference type="Gene3D" id="1.10.238.10">
    <property type="entry name" value="EF-hand"/>
    <property type="match status" value="2"/>
</dbReference>
<dbReference type="VEuPathDB" id="CryptoDB:Cvel_22461"/>
<keyword evidence="1" id="KW-0677">Repeat</keyword>
<dbReference type="InterPro" id="IPR050403">
    <property type="entry name" value="Myosin_RLC"/>
</dbReference>
<name>A0A0G4GLR1_9ALVE</name>
<accession>A0A0G4GLR1</accession>
<dbReference type="Pfam" id="PF13499">
    <property type="entry name" value="EF-hand_7"/>
    <property type="match status" value="1"/>
</dbReference>
<organism evidence="4">
    <name type="scientific">Chromera velia CCMP2878</name>
    <dbReference type="NCBI Taxonomy" id="1169474"/>
    <lineage>
        <taxon>Eukaryota</taxon>
        <taxon>Sar</taxon>
        <taxon>Alveolata</taxon>
        <taxon>Colpodellida</taxon>
        <taxon>Chromeraceae</taxon>
        <taxon>Chromera</taxon>
    </lineage>
</organism>
<dbReference type="InterPro" id="IPR011992">
    <property type="entry name" value="EF-hand-dom_pair"/>
</dbReference>
<dbReference type="CDD" id="cd00051">
    <property type="entry name" value="EFh"/>
    <property type="match status" value="2"/>
</dbReference>
<dbReference type="PANTHER" id="PTHR23049">
    <property type="entry name" value="MYOSIN REGULATORY LIGHT CHAIN 2"/>
    <property type="match status" value="1"/>
</dbReference>
<proteinExistence type="predicted"/>
<gene>
    <name evidence="4" type="ORF">Cvel_22461</name>
</gene>
<dbReference type="EMBL" id="CDMZ01001336">
    <property type="protein sequence ID" value="CEM31051.1"/>
    <property type="molecule type" value="Genomic_DNA"/>
</dbReference>
<evidence type="ECO:0000313" key="4">
    <source>
        <dbReference type="EMBL" id="CEM31051.1"/>
    </source>
</evidence>
<feature type="domain" description="EF-hand" evidence="3">
    <location>
        <begin position="6"/>
        <end position="41"/>
    </location>
</feature>